<name>A0A560GW36_9PROT</name>
<organism evidence="1 2">
    <name type="scientific">Nitrospirillum amazonense</name>
    <dbReference type="NCBI Taxonomy" id="28077"/>
    <lineage>
        <taxon>Bacteria</taxon>
        <taxon>Pseudomonadati</taxon>
        <taxon>Pseudomonadota</taxon>
        <taxon>Alphaproteobacteria</taxon>
        <taxon>Rhodospirillales</taxon>
        <taxon>Azospirillaceae</taxon>
        <taxon>Nitrospirillum</taxon>
    </lineage>
</organism>
<dbReference type="Gene3D" id="3.30.420.10">
    <property type="entry name" value="Ribonuclease H-like superfamily/Ribonuclease H"/>
    <property type="match status" value="1"/>
</dbReference>
<dbReference type="GO" id="GO:0003676">
    <property type="term" value="F:nucleic acid binding"/>
    <property type="evidence" value="ECO:0007669"/>
    <property type="project" value="InterPro"/>
</dbReference>
<evidence type="ECO:0000313" key="2">
    <source>
        <dbReference type="Proteomes" id="UP000315751"/>
    </source>
</evidence>
<dbReference type="AlphaFoldDB" id="A0A560GW36"/>
<dbReference type="EMBL" id="VITR01000013">
    <property type="protein sequence ID" value="TWB38021.1"/>
    <property type="molecule type" value="Genomic_DNA"/>
</dbReference>
<dbReference type="InterPro" id="IPR012337">
    <property type="entry name" value="RNaseH-like_sf"/>
</dbReference>
<dbReference type="InterPro" id="IPR036397">
    <property type="entry name" value="RNaseH_sf"/>
</dbReference>
<dbReference type="SUPFAM" id="SSF53098">
    <property type="entry name" value="Ribonuclease H-like"/>
    <property type="match status" value="1"/>
</dbReference>
<comment type="caution">
    <text evidence="1">The sequence shown here is derived from an EMBL/GenBank/DDBJ whole genome shotgun (WGS) entry which is preliminary data.</text>
</comment>
<dbReference type="RefSeq" id="WP_145734780.1">
    <property type="nucleotide sequence ID" value="NZ_VITR01000013.1"/>
</dbReference>
<proteinExistence type="predicted"/>
<sequence>MIAFLDFEASSLDRGSYPIEVGWATPSQQDGESYLILPHPDWTDWDPAAQAVHGISRQALFTHGMAGPAVLARLSRSLAGLTVYSDAPAEDGYWLERLCQACGHPQPFLLHDVGPLLQEMAKATGQDLDAARLEVGRQFPTRHRAAPDATFLRALWTRLGGENNLLVEI</sequence>
<dbReference type="OrthoDB" id="7363098at2"/>
<evidence type="ECO:0000313" key="1">
    <source>
        <dbReference type="EMBL" id="TWB38021.1"/>
    </source>
</evidence>
<keyword evidence="2" id="KW-1185">Reference proteome</keyword>
<protein>
    <submittedName>
        <fullName evidence="1">Uncharacterized protein</fullName>
    </submittedName>
</protein>
<dbReference type="Proteomes" id="UP000315751">
    <property type="component" value="Unassembled WGS sequence"/>
</dbReference>
<gene>
    <name evidence="1" type="ORF">FBZ90_11312</name>
</gene>
<reference evidence="1 2" key="1">
    <citation type="submission" date="2019-06" db="EMBL/GenBank/DDBJ databases">
        <title>Genomic Encyclopedia of Type Strains, Phase IV (KMG-V): Genome sequencing to study the core and pangenomes of soil and plant-associated prokaryotes.</title>
        <authorList>
            <person name="Whitman W."/>
        </authorList>
    </citation>
    <scope>NUCLEOTIDE SEQUENCE [LARGE SCALE GENOMIC DNA]</scope>
    <source>
        <strain evidence="1 2">BR 11622</strain>
    </source>
</reference>
<accession>A0A560GW36</accession>